<dbReference type="InParanoid" id="A0A316VSX8"/>
<name>A0A316VSX8_9BASI</name>
<feature type="signal peptide" evidence="1">
    <location>
        <begin position="1"/>
        <end position="21"/>
    </location>
</feature>
<dbReference type="RefSeq" id="XP_025367640.1">
    <property type="nucleotide sequence ID" value="XM_025516365.1"/>
</dbReference>
<dbReference type="EMBL" id="KZ819416">
    <property type="protein sequence ID" value="PWN40480.1"/>
    <property type="molecule type" value="Genomic_DNA"/>
</dbReference>
<gene>
    <name evidence="2" type="ORF">IE81DRAFT_349218</name>
</gene>
<sequence length="104" mass="11580">MKKFSTFGLFPLLILASATLAIRVKWDRQPNSCKGPGVPANDDDAHSKWDKCCDKHVSNAIKQWENDGGQTATAYCFNSQQLDPEGYPISYGPICAKELCWVEI</sequence>
<reference evidence="2 3" key="1">
    <citation type="journal article" date="2018" name="Mol. Biol. Evol.">
        <title>Broad Genomic Sampling Reveals a Smut Pathogenic Ancestry of the Fungal Clade Ustilaginomycotina.</title>
        <authorList>
            <person name="Kijpornyongpan T."/>
            <person name="Mondo S.J."/>
            <person name="Barry K."/>
            <person name="Sandor L."/>
            <person name="Lee J."/>
            <person name="Lipzen A."/>
            <person name="Pangilinan J."/>
            <person name="LaButti K."/>
            <person name="Hainaut M."/>
            <person name="Henrissat B."/>
            <person name="Grigoriev I.V."/>
            <person name="Spatafora J.W."/>
            <person name="Aime M.C."/>
        </authorList>
    </citation>
    <scope>NUCLEOTIDE SEQUENCE [LARGE SCALE GENOMIC DNA]</scope>
    <source>
        <strain evidence="2 3">MCA 4658</strain>
    </source>
</reference>
<evidence type="ECO:0000313" key="3">
    <source>
        <dbReference type="Proteomes" id="UP000245783"/>
    </source>
</evidence>
<keyword evidence="3" id="KW-1185">Reference proteome</keyword>
<protein>
    <recommendedName>
        <fullName evidence="4">Secreted protein</fullName>
    </recommendedName>
</protein>
<keyword evidence="1" id="KW-0732">Signal</keyword>
<evidence type="ECO:0008006" key="4">
    <source>
        <dbReference type="Google" id="ProtNLM"/>
    </source>
</evidence>
<feature type="chain" id="PRO_5016325516" description="Secreted protein" evidence="1">
    <location>
        <begin position="22"/>
        <end position="104"/>
    </location>
</feature>
<evidence type="ECO:0000256" key="1">
    <source>
        <dbReference type="SAM" id="SignalP"/>
    </source>
</evidence>
<dbReference type="Proteomes" id="UP000245783">
    <property type="component" value="Unassembled WGS sequence"/>
</dbReference>
<proteinExistence type="predicted"/>
<evidence type="ECO:0000313" key="2">
    <source>
        <dbReference type="EMBL" id="PWN40480.1"/>
    </source>
</evidence>
<organism evidence="2 3">
    <name type="scientific">Ceraceosorus guamensis</name>
    <dbReference type="NCBI Taxonomy" id="1522189"/>
    <lineage>
        <taxon>Eukaryota</taxon>
        <taxon>Fungi</taxon>
        <taxon>Dikarya</taxon>
        <taxon>Basidiomycota</taxon>
        <taxon>Ustilaginomycotina</taxon>
        <taxon>Exobasidiomycetes</taxon>
        <taxon>Ceraceosorales</taxon>
        <taxon>Ceraceosoraceae</taxon>
        <taxon>Ceraceosorus</taxon>
    </lineage>
</organism>
<accession>A0A316VSX8</accession>
<dbReference type="GeneID" id="37038235"/>
<dbReference type="AlphaFoldDB" id="A0A316VSX8"/>